<reference evidence="1" key="3">
    <citation type="submission" date="2010-09" db="EMBL/GenBank/DDBJ databases">
        <title>Annotation of Gaeumannomyces graminis var. tritici R3-111a-1.</title>
        <authorList>
            <consortium name="The Broad Institute Genome Sequencing Platform"/>
            <person name="Ma L.-J."/>
            <person name="Dead R."/>
            <person name="Young S.K."/>
            <person name="Zeng Q."/>
            <person name="Gargeya S."/>
            <person name="Fitzgerald M."/>
            <person name="Haas B."/>
            <person name="Abouelleil A."/>
            <person name="Alvarado L."/>
            <person name="Arachchi H.M."/>
            <person name="Berlin A."/>
            <person name="Brown A."/>
            <person name="Chapman S.B."/>
            <person name="Chen Z."/>
            <person name="Dunbar C."/>
            <person name="Freedman E."/>
            <person name="Gearin G."/>
            <person name="Gellesch M."/>
            <person name="Goldberg J."/>
            <person name="Griggs A."/>
            <person name="Gujja S."/>
            <person name="Heiman D."/>
            <person name="Howarth C."/>
            <person name="Larson L."/>
            <person name="Lui A."/>
            <person name="MacDonald P.J.P."/>
            <person name="Mehta T."/>
            <person name="Montmayeur A."/>
            <person name="Murphy C."/>
            <person name="Neiman D."/>
            <person name="Pearson M."/>
            <person name="Priest M."/>
            <person name="Roberts A."/>
            <person name="Saif S."/>
            <person name="Shea T."/>
            <person name="Shenoy N."/>
            <person name="Sisk P."/>
            <person name="Stolte C."/>
            <person name="Sykes S."/>
            <person name="Yandava C."/>
            <person name="Wortman J."/>
            <person name="Nusbaum C."/>
            <person name="Birren B."/>
        </authorList>
    </citation>
    <scope>NUCLEOTIDE SEQUENCE</scope>
    <source>
        <strain evidence="1">R3-111a-1</strain>
    </source>
</reference>
<accession>J3P021</accession>
<reference evidence="2" key="5">
    <citation type="submission" date="2018-04" db="UniProtKB">
        <authorList>
            <consortium name="EnsemblFungi"/>
        </authorList>
    </citation>
    <scope>IDENTIFICATION</scope>
    <source>
        <strain evidence="2">R3-111a-1</strain>
    </source>
</reference>
<dbReference type="HOGENOM" id="CLU_2223465_0_0_1"/>
<name>J3P021_GAET3</name>
<dbReference type="AlphaFoldDB" id="J3P021"/>
<evidence type="ECO:0000313" key="2">
    <source>
        <dbReference type="EnsemblFungi" id="EJT76954"/>
    </source>
</evidence>
<proteinExistence type="predicted"/>
<reference evidence="3" key="1">
    <citation type="submission" date="2010-07" db="EMBL/GenBank/DDBJ databases">
        <title>The genome sequence of Gaeumannomyces graminis var. tritici strain R3-111a-1.</title>
        <authorList>
            <consortium name="The Broad Institute Genome Sequencing Platform"/>
            <person name="Ma L.-J."/>
            <person name="Dead R."/>
            <person name="Young S."/>
            <person name="Zeng Q."/>
            <person name="Koehrsen M."/>
            <person name="Alvarado L."/>
            <person name="Berlin A."/>
            <person name="Chapman S.B."/>
            <person name="Chen Z."/>
            <person name="Freedman E."/>
            <person name="Gellesch M."/>
            <person name="Goldberg J."/>
            <person name="Griggs A."/>
            <person name="Gujja S."/>
            <person name="Heilman E.R."/>
            <person name="Heiman D."/>
            <person name="Hepburn T."/>
            <person name="Howarth C."/>
            <person name="Jen D."/>
            <person name="Larson L."/>
            <person name="Mehta T."/>
            <person name="Neiman D."/>
            <person name="Pearson M."/>
            <person name="Roberts A."/>
            <person name="Saif S."/>
            <person name="Shea T."/>
            <person name="Shenoy N."/>
            <person name="Sisk P."/>
            <person name="Stolte C."/>
            <person name="Sykes S."/>
            <person name="Walk T."/>
            <person name="White J."/>
            <person name="Yandava C."/>
            <person name="Haas B."/>
            <person name="Nusbaum C."/>
            <person name="Birren B."/>
        </authorList>
    </citation>
    <scope>NUCLEOTIDE SEQUENCE [LARGE SCALE GENOMIC DNA]</scope>
    <source>
        <strain evidence="3">R3-111a-1</strain>
    </source>
</reference>
<dbReference type="EnsemblFungi" id="EJT76954">
    <property type="protein sequence ID" value="EJT76954"/>
    <property type="gene ID" value="GGTG_06868"/>
</dbReference>
<dbReference type="EMBL" id="GL385397">
    <property type="protein sequence ID" value="EJT76954.1"/>
    <property type="molecule type" value="Genomic_DNA"/>
</dbReference>
<dbReference type="VEuPathDB" id="FungiDB:GGTG_06868"/>
<protein>
    <submittedName>
        <fullName evidence="1 2">Uncharacterized protein</fullName>
    </submittedName>
</protein>
<sequence length="106" mass="11897">MGKHAPDKMGKWGHARLRFGSRTGPGLLHQDLTRPRVVGRCERGRQRTEACEVGAIRHVPAGAGRKVRCRVQWRLAAAPVAYSSALWRHADPYADCWMLVQWKPSG</sequence>
<dbReference type="RefSeq" id="XP_009222954.1">
    <property type="nucleotide sequence ID" value="XM_009224690.1"/>
</dbReference>
<dbReference type="GeneID" id="20347326"/>
<evidence type="ECO:0000313" key="3">
    <source>
        <dbReference type="Proteomes" id="UP000006039"/>
    </source>
</evidence>
<reference evidence="1" key="2">
    <citation type="submission" date="2010-07" db="EMBL/GenBank/DDBJ databases">
        <authorList>
            <consortium name="The Broad Institute Genome Sequencing Platform"/>
            <consortium name="Broad Institute Genome Sequencing Center for Infectious Disease"/>
            <person name="Ma L.-J."/>
            <person name="Dead R."/>
            <person name="Young S."/>
            <person name="Zeng Q."/>
            <person name="Koehrsen M."/>
            <person name="Alvarado L."/>
            <person name="Berlin A."/>
            <person name="Chapman S.B."/>
            <person name="Chen Z."/>
            <person name="Freedman E."/>
            <person name="Gellesch M."/>
            <person name="Goldberg J."/>
            <person name="Griggs A."/>
            <person name="Gujja S."/>
            <person name="Heilman E.R."/>
            <person name="Heiman D."/>
            <person name="Hepburn T."/>
            <person name="Howarth C."/>
            <person name="Jen D."/>
            <person name="Larson L."/>
            <person name="Mehta T."/>
            <person name="Neiman D."/>
            <person name="Pearson M."/>
            <person name="Roberts A."/>
            <person name="Saif S."/>
            <person name="Shea T."/>
            <person name="Shenoy N."/>
            <person name="Sisk P."/>
            <person name="Stolte C."/>
            <person name="Sykes S."/>
            <person name="Walk T."/>
            <person name="White J."/>
            <person name="Yandava C."/>
            <person name="Haas B."/>
            <person name="Nusbaum C."/>
            <person name="Birren B."/>
        </authorList>
    </citation>
    <scope>NUCLEOTIDE SEQUENCE</scope>
    <source>
        <strain evidence="1">R3-111a-1</strain>
    </source>
</reference>
<dbReference type="Proteomes" id="UP000006039">
    <property type="component" value="Unassembled WGS sequence"/>
</dbReference>
<evidence type="ECO:0000313" key="1">
    <source>
        <dbReference type="EMBL" id="EJT76954.1"/>
    </source>
</evidence>
<organism evidence="1">
    <name type="scientific">Gaeumannomyces tritici (strain R3-111a-1)</name>
    <name type="common">Wheat and barley take-all root rot fungus</name>
    <name type="synonym">Gaeumannomyces graminis var. tritici</name>
    <dbReference type="NCBI Taxonomy" id="644352"/>
    <lineage>
        <taxon>Eukaryota</taxon>
        <taxon>Fungi</taxon>
        <taxon>Dikarya</taxon>
        <taxon>Ascomycota</taxon>
        <taxon>Pezizomycotina</taxon>
        <taxon>Sordariomycetes</taxon>
        <taxon>Sordariomycetidae</taxon>
        <taxon>Magnaporthales</taxon>
        <taxon>Magnaporthaceae</taxon>
        <taxon>Gaeumannomyces</taxon>
    </lineage>
</organism>
<keyword evidence="3" id="KW-1185">Reference proteome</keyword>
<reference evidence="2" key="4">
    <citation type="journal article" date="2015" name="G3 (Bethesda)">
        <title>Genome sequences of three phytopathogenic species of the Magnaporthaceae family of fungi.</title>
        <authorList>
            <person name="Okagaki L.H."/>
            <person name="Nunes C.C."/>
            <person name="Sailsbery J."/>
            <person name="Clay B."/>
            <person name="Brown D."/>
            <person name="John T."/>
            <person name="Oh Y."/>
            <person name="Young N."/>
            <person name="Fitzgerald M."/>
            <person name="Haas B.J."/>
            <person name="Zeng Q."/>
            <person name="Young S."/>
            <person name="Adiconis X."/>
            <person name="Fan L."/>
            <person name="Levin J.Z."/>
            <person name="Mitchell T.K."/>
            <person name="Okubara P.A."/>
            <person name="Farman M.L."/>
            <person name="Kohn L.M."/>
            <person name="Birren B."/>
            <person name="Ma L.-J."/>
            <person name="Dean R.A."/>
        </authorList>
    </citation>
    <scope>NUCLEOTIDE SEQUENCE</scope>
    <source>
        <strain evidence="2">R3-111a-1</strain>
    </source>
</reference>
<gene>
    <name evidence="2" type="primary">20347326</name>
    <name evidence="1" type="ORF">GGTG_06868</name>
</gene>